<keyword evidence="13" id="KW-0539">Nucleus</keyword>
<organism evidence="19">
    <name type="scientific">Phallusia mammillata</name>
    <dbReference type="NCBI Taxonomy" id="59560"/>
    <lineage>
        <taxon>Eukaryota</taxon>
        <taxon>Metazoa</taxon>
        <taxon>Chordata</taxon>
        <taxon>Tunicata</taxon>
        <taxon>Ascidiacea</taxon>
        <taxon>Phlebobranchia</taxon>
        <taxon>Ascidiidae</taxon>
        <taxon>Phallusia</taxon>
    </lineage>
</organism>
<keyword evidence="17" id="KW-1133">Transmembrane helix</keyword>
<evidence type="ECO:0000256" key="7">
    <source>
        <dbReference type="ARBA" id="ARBA00022701"/>
    </source>
</evidence>
<feature type="repeat" description="TPR" evidence="15">
    <location>
        <begin position="419"/>
        <end position="452"/>
    </location>
</feature>
<proteinExistence type="evidence at transcript level"/>
<dbReference type="PROSITE" id="PS50005">
    <property type="entry name" value="TPR"/>
    <property type="match status" value="2"/>
</dbReference>
<evidence type="ECO:0000256" key="14">
    <source>
        <dbReference type="PROSITE-ProRule" id="PRU00277"/>
    </source>
</evidence>
<dbReference type="Pfam" id="PF13181">
    <property type="entry name" value="TPR_8"/>
    <property type="match status" value="1"/>
</dbReference>
<keyword evidence="7" id="KW-0493">Microtubule</keyword>
<evidence type="ECO:0000313" key="19">
    <source>
        <dbReference type="EMBL" id="CAB3246478.1"/>
    </source>
</evidence>
<dbReference type="GO" id="GO:0005740">
    <property type="term" value="C:mitochondrial envelope"/>
    <property type="evidence" value="ECO:0007669"/>
    <property type="project" value="TreeGrafter"/>
</dbReference>
<keyword evidence="6" id="KW-0597">Phosphoprotein</keyword>
<keyword evidence="9 15" id="KW-0802">TPR repeat</keyword>
<evidence type="ECO:0000256" key="12">
    <source>
        <dbReference type="ARBA" id="ARBA00023212"/>
    </source>
</evidence>
<dbReference type="GO" id="GO:0012505">
    <property type="term" value="C:endomembrane system"/>
    <property type="evidence" value="ECO:0007669"/>
    <property type="project" value="TreeGrafter"/>
</dbReference>
<feature type="compositionally biased region" description="Basic and acidic residues" evidence="16">
    <location>
        <begin position="517"/>
        <end position="529"/>
    </location>
</feature>
<dbReference type="InterPro" id="IPR046357">
    <property type="entry name" value="PPIase_dom_sf"/>
</dbReference>
<evidence type="ECO:0000256" key="17">
    <source>
        <dbReference type="SAM" id="Phobius"/>
    </source>
</evidence>
<keyword evidence="14 19" id="KW-0413">Isomerase</keyword>
<dbReference type="AlphaFoldDB" id="A0A6F9DC87"/>
<evidence type="ECO:0000256" key="1">
    <source>
        <dbReference type="ARBA" id="ARBA00004123"/>
    </source>
</evidence>
<dbReference type="EMBL" id="LR785202">
    <property type="protein sequence ID" value="CAB3246478.1"/>
    <property type="molecule type" value="mRNA"/>
</dbReference>
<feature type="region of interest" description="Disordered" evidence="16">
    <location>
        <begin position="150"/>
        <end position="237"/>
    </location>
</feature>
<keyword evidence="10" id="KW-0007">Acetylation</keyword>
<name>A0A6F9DC87_9ASCI</name>
<reference evidence="19" key="1">
    <citation type="submission" date="2020-04" db="EMBL/GenBank/DDBJ databases">
        <authorList>
            <person name="Neveu A P."/>
        </authorList>
    </citation>
    <scope>NUCLEOTIDE SEQUENCE</scope>
    <source>
        <tissue evidence="19">Whole embryo</tissue>
    </source>
</reference>
<keyword evidence="17" id="KW-0812">Transmembrane</keyword>
<dbReference type="GO" id="GO:0044183">
    <property type="term" value="F:protein folding chaperone"/>
    <property type="evidence" value="ECO:0007669"/>
    <property type="project" value="TreeGrafter"/>
</dbReference>
<evidence type="ECO:0000256" key="6">
    <source>
        <dbReference type="ARBA" id="ARBA00022553"/>
    </source>
</evidence>
<dbReference type="Gene3D" id="1.25.40.10">
    <property type="entry name" value="Tetratricopeptide repeat domain"/>
    <property type="match status" value="1"/>
</dbReference>
<feature type="transmembrane region" description="Helical" evidence="17">
    <location>
        <begin position="542"/>
        <end position="563"/>
    </location>
</feature>
<dbReference type="InterPro" id="IPR011990">
    <property type="entry name" value="TPR-like_helical_dom_sf"/>
</dbReference>
<evidence type="ECO:0000259" key="18">
    <source>
        <dbReference type="PROSITE" id="PS50059"/>
    </source>
</evidence>
<evidence type="ECO:0000256" key="3">
    <source>
        <dbReference type="ARBA" id="ARBA00004245"/>
    </source>
</evidence>
<feature type="compositionally biased region" description="Basic and acidic residues" evidence="16">
    <location>
        <begin position="211"/>
        <end position="231"/>
    </location>
</feature>
<dbReference type="InterPro" id="IPR019734">
    <property type="entry name" value="TPR_rpt"/>
</dbReference>
<dbReference type="PROSITE" id="PS50059">
    <property type="entry name" value="FKBP_PPIASE"/>
    <property type="match status" value="1"/>
</dbReference>
<dbReference type="EC" id="5.2.1.8" evidence="14"/>
<keyword evidence="14" id="KW-0697">Rotamase</keyword>
<feature type="compositionally biased region" description="Polar residues" evidence="16">
    <location>
        <begin position="150"/>
        <end position="170"/>
    </location>
</feature>
<feature type="repeat" description="TPR" evidence="15">
    <location>
        <begin position="453"/>
        <end position="486"/>
    </location>
</feature>
<dbReference type="InterPro" id="IPR050754">
    <property type="entry name" value="FKBP4/5/8-like"/>
</dbReference>
<dbReference type="InterPro" id="IPR001179">
    <property type="entry name" value="PPIase_FKBP_dom"/>
</dbReference>
<feature type="compositionally biased region" description="Polar residues" evidence="16">
    <location>
        <begin position="182"/>
        <end position="210"/>
    </location>
</feature>
<keyword evidence="8" id="KW-0677">Repeat</keyword>
<feature type="region of interest" description="Disordered" evidence="16">
    <location>
        <begin position="517"/>
        <end position="537"/>
    </location>
</feature>
<comment type="catalytic activity">
    <reaction evidence="14">
        <text>[protein]-peptidylproline (omega=180) = [protein]-peptidylproline (omega=0)</text>
        <dbReference type="Rhea" id="RHEA:16237"/>
        <dbReference type="Rhea" id="RHEA-COMP:10747"/>
        <dbReference type="Rhea" id="RHEA-COMP:10748"/>
        <dbReference type="ChEBI" id="CHEBI:83833"/>
        <dbReference type="ChEBI" id="CHEBI:83834"/>
        <dbReference type="EC" id="5.2.1.8"/>
    </reaction>
</comment>
<keyword evidence="5" id="KW-0488">Methylation</keyword>
<evidence type="ECO:0000256" key="16">
    <source>
        <dbReference type="SAM" id="MobiDB-lite"/>
    </source>
</evidence>
<feature type="compositionally biased region" description="Basic and acidic residues" evidence="16">
    <location>
        <begin position="171"/>
        <end position="181"/>
    </location>
</feature>
<evidence type="ECO:0000256" key="8">
    <source>
        <dbReference type="ARBA" id="ARBA00022737"/>
    </source>
</evidence>
<evidence type="ECO:0000256" key="9">
    <source>
        <dbReference type="ARBA" id="ARBA00022803"/>
    </source>
</evidence>
<dbReference type="SMART" id="SM00028">
    <property type="entry name" value="TPR"/>
    <property type="match status" value="3"/>
</dbReference>
<evidence type="ECO:0000256" key="15">
    <source>
        <dbReference type="PROSITE-ProRule" id="PRU00339"/>
    </source>
</evidence>
<accession>A0A6F9DC87</accession>
<keyword evidence="12" id="KW-0963">Cytoplasm</keyword>
<dbReference type="InterPro" id="IPR013105">
    <property type="entry name" value="TPR_2"/>
</dbReference>
<keyword evidence="17" id="KW-0472">Membrane</keyword>
<evidence type="ECO:0000256" key="4">
    <source>
        <dbReference type="ARBA" id="ARBA00004514"/>
    </source>
</evidence>
<dbReference type="Pfam" id="PF00254">
    <property type="entry name" value="FKBP_C"/>
    <property type="match status" value="1"/>
</dbReference>
<comment type="subcellular location">
    <subcellularLocation>
        <location evidence="3">Cytoplasm</location>
        <location evidence="3">Cytoskeleton</location>
    </subcellularLocation>
    <subcellularLocation>
        <location evidence="4">Cytoplasm</location>
        <location evidence="4">Cytosol</location>
    </subcellularLocation>
    <subcellularLocation>
        <location evidence="2">Mitochondrion</location>
    </subcellularLocation>
    <subcellularLocation>
        <location evidence="1">Nucleus</location>
    </subcellularLocation>
</comment>
<dbReference type="Gene3D" id="3.10.50.40">
    <property type="match status" value="1"/>
</dbReference>
<keyword evidence="11" id="KW-0496">Mitochondrion</keyword>
<dbReference type="GO" id="GO:0005829">
    <property type="term" value="C:cytosol"/>
    <property type="evidence" value="ECO:0007669"/>
    <property type="project" value="TreeGrafter"/>
</dbReference>
<evidence type="ECO:0000256" key="2">
    <source>
        <dbReference type="ARBA" id="ARBA00004173"/>
    </source>
</evidence>
<evidence type="ECO:0000256" key="10">
    <source>
        <dbReference type="ARBA" id="ARBA00022990"/>
    </source>
</evidence>
<sequence>MDNNQVQLLLNGQRIEDSSMDDDDSAIEKVAHDFVTDVIDSASNSLMAGGDSCQDQQVIGPSTSVSFETSASSKAIFNGEGYVQVDRCHSSDEDNEILASNSFDNFTPINLSCADKEENVNHAAVTETSKQCLNEEPASEMPNVELVKNDYSSTNGFDENVDSEAQGQQTDKLKHDQHIESSDSTTADCSVTQQKEVEQPSPTNTNQHNDNVQKEDNIDVENLTKPDEDGSKTPSPVDEWLDVLGNGLLKKKVVCPGLGSDSRPLRGQEVTITVESKFADETVAEENQELTFVLAERDVMDALDLAVNLMEKEETCTIVANSKYCYGEKGKLPIIPPDTDLTFTVKLIDIQDGPYNVSTPIEKRLAWVDDRRSKGNKLYSEKSFTEALHAYRKCARILEQASNQDHSDEIKKEITSYMVKCHNNLSASHMMLEKWKEALQSCQKAEKLDPNNLKTVFRKGKILAKLGEMKKAIETLKKANQLSPEEKTIQAELARLTKKMQTQKEAQQKMYKRMFWGKDKENPDAKTDEPNQSPDSSWMPNFNILAGSTLIAVGAILLGAYFLQK</sequence>
<dbReference type="GO" id="GO:0003755">
    <property type="term" value="F:peptidyl-prolyl cis-trans isomerase activity"/>
    <property type="evidence" value="ECO:0007669"/>
    <property type="project" value="UniProtKB-KW"/>
</dbReference>
<dbReference type="SUPFAM" id="SSF48452">
    <property type="entry name" value="TPR-like"/>
    <property type="match status" value="1"/>
</dbReference>
<keyword evidence="12" id="KW-0206">Cytoskeleton</keyword>
<dbReference type="GO" id="GO:0016020">
    <property type="term" value="C:membrane"/>
    <property type="evidence" value="ECO:0007669"/>
    <property type="project" value="TreeGrafter"/>
</dbReference>
<dbReference type="GO" id="GO:0043066">
    <property type="term" value="P:negative regulation of apoptotic process"/>
    <property type="evidence" value="ECO:0007669"/>
    <property type="project" value="TreeGrafter"/>
</dbReference>
<evidence type="ECO:0000256" key="11">
    <source>
        <dbReference type="ARBA" id="ARBA00023128"/>
    </source>
</evidence>
<evidence type="ECO:0000256" key="13">
    <source>
        <dbReference type="ARBA" id="ARBA00023242"/>
    </source>
</evidence>
<dbReference type="PANTHER" id="PTHR46512">
    <property type="entry name" value="PEPTIDYLPROLYL ISOMERASE"/>
    <property type="match status" value="1"/>
</dbReference>
<gene>
    <name evidence="19" type="primary">Fkbp8</name>
</gene>
<dbReference type="Pfam" id="PF07719">
    <property type="entry name" value="TPR_2"/>
    <property type="match status" value="1"/>
</dbReference>
<dbReference type="SUPFAM" id="SSF54534">
    <property type="entry name" value="FKBP-like"/>
    <property type="match status" value="1"/>
</dbReference>
<protein>
    <recommendedName>
        <fullName evidence="14">peptidylprolyl isomerase</fullName>
        <ecNumber evidence="14">5.2.1.8</ecNumber>
    </recommendedName>
</protein>
<feature type="domain" description="PPIase FKBP-type" evidence="18">
    <location>
        <begin position="267"/>
        <end position="351"/>
    </location>
</feature>
<dbReference type="PANTHER" id="PTHR46512:SF1">
    <property type="entry name" value="PEPTIDYLPROLYL ISOMERASE"/>
    <property type="match status" value="1"/>
</dbReference>
<evidence type="ECO:0000256" key="5">
    <source>
        <dbReference type="ARBA" id="ARBA00022481"/>
    </source>
</evidence>